<gene>
    <name evidence="1" type="ORF">RPERSI_LOCUS24944</name>
</gene>
<dbReference type="EMBL" id="CAJVQC010081188">
    <property type="protein sequence ID" value="CAG8818575.1"/>
    <property type="molecule type" value="Genomic_DNA"/>
</dbReference>
<evidence type="ECO:0000313" key="2">
    <source>
        <dbReference type="Proteomes" id="UP000789920"/>
    </source>
</evidence>
<protein>
    <submittedName>
        <fullName evidence="1">31251_t:CDS:1</fullName>
    </submittedName>
</protein>
<reference evidence="1" key="1">
    <citation type="submission" date="2021-06" db="EMBL/GenBank/DDBJ databases">
        <authorList>
            <person name="Kallberg Y."/>
            <person name="Tangrot J."/>
            <person name="Rosling A."/>
        </authorList>
    </citation>
    <scope>NUCLEOTIDE SEQUENCE</scope>
    <source>
        <strain evidence="1">MA461A</strain>
    </source>
</reference>
<comment type="caution">
    <text evidence="1">The sequence shown here is derived from an EMBL/GenBank/DDBJ whole genome shotgun (WGS) entry which is preliminary data.</text>
</comment>
<evidence type="ECO:0000313" key="1">
    <source>
        <dbReference type="EMBL" id="CAG8818575.1"/>
    </source>
</evidence>
<proteinExistence type="predicted"/>
<feature type="non-terminal residue" evidence="1">
    <location>
        <position position="1"/>
    </location>
</feature>
<feature type="non-terminal residue" evidence="1">
    <location>
        <position position="69"/>
    </location>
</feature>
<accession>A0ACA9S217</accession>
<organism evidence="1 2">
    <name type="scientific">Racocetra persica</name>
    <dbReference type="NCBI Taxonomy" id="160502"/>
    <lineage>
        <taxon>Eukaryota</taxon>
        <taxon>Fungi</taxon>
        <taxon>Fungi incertae sedis</taxon>
        <taxon>Mucoromycota</taxon>
        <taxon>Glomeromycotina</taxon>
        <taxon>Glomeromycetes</taxon>
        <taxon>Diversisporales</taxon>
        <taxon>Gigasporaceae</taxon>
        <taxon>Racocetra</taxon>
    </lineage>
</organism>
<sequence length="69" mass="8059">DKDMASMQSNDHLLEEPILGDNLDPLINPTHVQPSWDQLLQHIPNLMTRQQETPCEMKEHHFINILVFT</sequence>
<keyword evidence="2" id="KW-1185">Reference proteome</keyword>
<name>A0ACA9S217_9GLOM</name>
<dbReference type="Proteomes" id="UP000789920">
    <property type="component" value="Unassembled WGS sequence"/>
</dbReference>